<dbReference type="EMBL" id="GBRH01256313">
    <property type="protein sequence ID" value="JAD41582.1"/>
    <property type="molecule type" value="Transcribed_RNA"/>
</dbReference>
<evidence type="ECO:0000313" key="2">
    <source>
        <dbReference type="EMBL" id="JAD41582.1"/>
    </source>
</evidence>
<feature type="region of interest" description="Disordered" evidence="1">
    <location>
        <begin position="1"/>
        <end position="32"/>
    </location>
</feature>
<proteinExistence type="predicted"/>
<reference evidence="2" key="1">
    <citation type="submission" date="2014-09" db="EMBL/GenBank/DDBJ databases">
        <authorList>
            <person name="Magalhaes I.L.F."/>
            <person name="Oliveira U."/>
            <person name="Santos F.R."/>
            <person name="Vidigal T.H.D.A."/>
            <person name="Brescovit A.D."/>
            <person name="Santos A.J."/>
        </authorList>
    </citation>
    <scope>NUCLEOTIDE SEQUENCE</scope>
    <source>
        <tissue evidence="2">Shoot tissue taken approximately 20 cm above the soil surface</tissue>
    </source>
</reference>
<accession>A0A0A9A3G8</accession>
<organism evidence="2">
    <name type="scientific">Arundo donax</name>
    <name type="common">Giant reed</name>
    <name type="synonym">Donax arundinaceus</name>
    <dbReference type="NCBI Taxonomy" id="35708"/>
    <lineage>
        <taxon>Eukaryota</taxon>
        <taxon>Viridiplantae</taxon>
        <taxon>Streptophyta</taxon>
        <taxon>Embryophyta</taxon>
        <taxon>Tracheophyta</taxon>
        <taxon>Spermatophyta</taxon>
        <taxon>Magnoliopsida</taxon>
        <taxon>Liliopsida</taxon>
        <taxon>Poales</taxon>
        <taxon>Poaceae</taxon>
        <taxon>PACMAD clade</taxon>
        <taxon>Arundinoideae</taxon>
        <taxon>Arundineae</taxon>
        <taxon>Arundo</taxon>
    </lineage>
</organism>
<reference evidence="2" key="2">
    <citation type="journal article" date="2015" name="Data Brief">
        <title>Shoot transcriptome of the giant reed, Arundo donax.</title>
        <authorList>
            <person name="Barrero R.A."/>
            <person name="Guerrero F.D."/>
            <person name="Moolhuijzen P."/>
            <person name="Goolsby J.A."/>
            <person name="Tidwell J."/>
            <person name="Bellgard S.E."/>
            <person name="Bellgard M.I."/>
        </authorList>
    </citation>
    <scope>NUCLEOTIDE SEQUENCE</scope>
    <source>
        <tissue evidence="2">Shoot tissue taken approximately 20 cm above the soil surface</tissue>
    </source>
</reference>
<name>A0A0A9A3G8_ARUDO</name>
<evidence type="ECO:0000256" key="1">
    <source>
        <dbReference type="SAM" id="MobiDB-lite"/>
    </source>
</evidence>
<dbReference type="AlphaFoldDB" id="A0A0A9A3G8"/>
<protein>
    <submittedName>
        <fullName evidence="2">Uncharacterized protein</fullName>
    </submittedName>
</protein>
<sequence length="32" mass="3474">MAEKVRSTRHAPLPTPVATASPENFTVSLMHP</sequence>
<feature type="compositionally biased region" description="Polar residues" evidence="1">
    <location>
        <begin position="21"/>
        <end position="32"/>
    </location>
</feature>